<name>A0ABY1QCS8_9BURK</name>
<keyword evidence="4" id="KW-0804">Transcription</keyword>
<dbReference type="InterPro" id="IPR005119">
    <property type="entry name" value="LysR_subst-bd"/>
</dbReference>
<dbReference type="Gene3D" id="3.40.190.10">
    <property type="entry name" value="Periplasmic binding protein-like II"/>
    <property type="match status" value="2"/>
</dbReference>
<organism evidence="6 7">
    <name type="scientific">Noviherbaspirillum suwonense</name>
    <dbReference type="NCBI Taxonomy" id="1224511"/>
    <lineage>
        <taxon>Bacteria</taxon>
        <taxon>Pseudomonadati</taxon>
        <taxon>Pseudomonadota</taxon>
        <taxon>Betaproteobacteria</taxon>
        <taxon>Burkholderiales</taxon>
        <taxon>Oxalobacteraceae</taxon>
        <taxon>Noviherbaspirillum</taxon>
    </lineage>
</organism>
<keyword evidence="2" id="KW-0805">Transcription regulation</keyword>
<gene>
    <name evidence="6" type="ORF">SAMN06295970_112125</name>
</gene>
<dbReference type="EMBL" id="FXUL01000012">
    <property type="protein sequence ID" value="SMP67196.1"/>
    <property type="molecule type" value="Genomic_DNA"/>
</dbReference>
<proteinExistence type="inferred from homology"/>
<dbReference type="SUPFAM" id="SSF46785">
    <property type="entry name" value="Winged helix' DNA-binding domain"/>
    <property type="match status" value="1"/>
</dbReference>
<sequence length="300" mass="33546">MAKIIPPLNPLRVFEAVARLGSFTKGADELHVSQSAVSRQISLLEDYLQVRLFHREQRGISLTEAGRAYQQEIGPAFARIVAATQNLLTQSRGGPLRVRAYTTFAAKWLMRRLPAFQQAYPEIDVQLSTDVTPADFSSDALDLAIQFGDGGWPGVHCDPLFDDCITPVCSPALLDRPGMPLRCVDDLKHHRLLHSRYRKEDWPYWLAAVGQPALAAHPDNMVFSSSILTYQAAVDGLGVAIGQVRLLDHELDSGTLVCPLPRVVRKGLAYYLLRPQRDAMPRKVAVFRDWLLDQTRHTRA</sequence>
<reference evidence="6 7" key="1">
    <citation type="submission" date="2017-05" db="EMBL/GenBank/DDBJ databases">
        <authorList>
            <person name="Varghese N."/>
            <person name="Submissions S."/>
        </authorList>
    </citation>
    <scope>NUCLEOTIDE SEQUENCE [LARGE SCALE GENOMIC DNA]</scope>
    <source>
        <strain evidence="6 7">DSM 26001</strain>
    </source>
</reference>
<evidence type="ECO:0000256" key="1">
    <source>
        <dbReference type="ARBA" id="ARBA00009437"/>
    </source>
</evidence>
<evidence type="ECO:0000256" key="4">
    <source>
        <dbReference type="ARBA" id="ARBA00023163"/>
    </source>
</evidence>
<evidence type="ECO:0000259" key="5">
    <source>
        <dbReference type="PROSITE" id="PS50931"/>
    </source>
</evidence>
<dbReference type="InterPro" id="IPR000847">
    <property type="entry name" value="LysR_HTH_N"/>
</dbReference>
<comment type="similarity">
    <text evidence="1">Belongs to the LysR transcriptional regulatory family.</text>
</comment>
<dbReference type="NCBIfam" id="NF008352">
    <property type="entry name" value="PRK11139.1"/>
    <property type="match status" value="1"/>
</dbReference>
<accession>A0ABY1QCS8</accession>
<dbReference type="SUPFAM" id="SSF53850">
    <property type="entry name" value="Periplasmic binding protein-like II"/>
    <property type="match status" value="1"/>
</dbReference>
<dbReference type="PRINTS" id="PR00039">
    <property type="entry name" value="HTHLYSR"/>
</dbReference>
<dbReference type="Proteomes" id="UP001158049">
    <property type="component" value="Unassembled WGS sequence"/>
</dbReference>
<keyword evidence="7" id="KW-1185">Reference proteome</keyword>
<dbReference type="InterPro" id="IPR036390">
    <property type="entry name" value="WH_DNA-bd_sf"/>
</dbReference>
<feature type="domain" description="HTH lysR-type" evidence="5">
    <location>
        <begin position="6"/>
        <end position="63"/>
    </location>
</feature>
<dbReference type="Pfam" id="PF03466">
    <property type="entry name" value="LysR_substrate"/>
    <property type="match status" value="1"/>
</dbReference>
<dbReference type="CDD" id="cd08432">
    <property type="entry name" value="PBP2_GcdR_TrpI_HvrB_AmpR_like"/>
    <property type="match status" value="1"/>
</dbReference>
<dbReference type="PANTHER" id="PTHR30537:SF74">
    <property type="entry name" value="HTH-TYPE TRANSCRIPTIONAL REGULATOR TRPI"/>
    <property type="match status" value="1"/>
</dbReference>
<keyword evidence="3" id="KW-0238">DNA-binding</keyword>
<comment type="caution">
    <text evidence="6">The sequence shown here is derived from an EMBL/GenBank/DDBJ whole genome shotgun (WGS) entry which is preliminary data.</text>
</comment>
<dbReference type="InterPro" id="IPR036388">
    <property type="entry name" value="WH-like_DNA-bd_sf"/>
</dbReference>
<dbReference type="Gene3D" id="1.10.10.10">
    <property type="entry name" value="Winged helix-like DNA-binding domain superfamily/Winged helix DNA-binding domain"/>
    <property type="match status" value="1"/>
</dbReference>
<evidence type="ECO:0000313" key="7">
    <source>
        <dbReference type="Proteomes" id="UP001158049"/>
    </source>
</evidence>
<dbReference type="InterPro" id="IPR058163">
    <property type="entry name" value="LysR-type_TF_proteobact-type"/>
</dbReference>
<evidence type="ECO:0000313" key="6">
    <source>
        <dbReference type="EMBL" id="SMP67196.1"/>
    </source>
</evidence>
<dbReference type="Pfam" id="PF00126">
    <property type="entry name" value="HTH_1"/>
    <property type="match status" value="1"/>
</dbReference>
<evidence type="ECO:0000256" key="2">
    <source>
        <dbReference type="ARBA" id="ARBA00023015"/>
    </source>
</evidence>
<dbReference type="PANTHER" id="PTHR30537">
    <property type="entry name" value="HTH-TYPE TRANSCRIPTIONAL REGULATOR"/>
    <property type="match status" value="1"/>
</dbReference>
<dbReference type="RefSeq" id="WP_283443321.1">
    <property type="nucleotide sequence ID" value="NZ_FXUL01000012.1"/>
</dbReference>
<dbReference type="PROSITE" id="PS50931">
    <property type="entry name" value="HTH_LYSR"/>
    <property type="match status" value="1"/>
</dbReference>
<protein>
    <submittedName>
        <fullName evidence="6">Transcriptional regulator, LysR family</fullName>
    </submittedName>
</protein>
<evidence type="ECO:0000256" key="3">
    <source>
        <dbReference type="ARBA" id="ARBA00023125"/>
    </source>
</evidence>